<comment type="caution">
    <text evidence="1">The sequence shown here is derived from an EMBL/GenBank/DDBJ whole genome shotgun (WGS) entry which is preliminary data.</text>
</comment>
<sequence length="185" mass="20930">MRAKYGKFLKPMSDDTFRPSNSSFMFNSIFKAKEIVATEDLYHLFLLCSWSKGIWFLSSFGLRTEVEDFDKINWLSFCMNLKEPTDIGCFNPSMLLCAIMDAIWQARNKKRFQGAMPSQQNSKGFFLGEMVSKVKATSLGEAEVLASELAVKFAMQKQWKEAILEGDAKIVIQACGDIAKASSWT</sequence>
<organism evidence="1 2">
    <name type="scientific">Coptis chinensis</name>
    <dbReference type="NCBI Taxonomy" id="261450"/>
    <lineage>
        <taxon>Eukaryota</taxon>
        <taxon>Viridiplantae</taxon>
        <taxon>Streptophyta</taxon>
        <taxon>Embryophyta</taxon>
        <taxon>Tracheophyta</taxon>
        <taxon>Spermatophyta</taxon>
        <taxon>Magnoliopsida</taxon>
        <taxon>Ranunculales</taxon>
        <taxon>Ranunculaceae</taxon>
        <taxon>Coptidoideae</taxon>
        <taxon>Coptis</taxon>
    </lineage>
</organism>
<dbReference type="EMBL" id="JADFTS010000004">
    <property type="protein sequence ID" value="KAF9608094.1"/>
    <property type="molecule type" value="Genomic_DNA"/>
</dbReference>
<dbReference type="AlphaFoldDB" id="A0A835LYR9"/>
<evidence type="ECO:0000313" key="2">
    <source>
        <dbReference type="Proteomes" id="UP000631114"/>
    </source>
</evidence>
<name>A0A835LYR9_9MAGN</name>
<reference evidence="1 2" key="1">
    <citation type="submission" date="2020-10" db="EMBL/GenBank/DDBJ databases">
        <title>The Coptis chinensis genome and diversification of protoberbering-type alkaloids.</title>
        <authorList>
            <person name="Wang B."/>
            <person name="Shu S."/>
            <person name="Song C."/>
            <person name="Liu Y."/>
        </authorList>
    </citation>
    <scope>NUCLEOTIDE SEQUENCE [LARGE SCALE GENOMIC DNA]</scope>
    <source>
        <strain evidence="1">HL-2020</strain>
        <tissue evidence="1">Leaf</tissue>
    </source>
</reference>
<evidence type="ECO:0000313" key="1">
    <source>
        <dbReference type="EMBL" id="KAF9608094.1"/>
    </source>
</evidence>
<dbReference type="Proteomes" id="UP000631114">
    <property type="component" value="Unassembled WGS sequence"/>
</dbReference>
<keyword evidence="2" id="KW-1185">Reference proteome</keyword>
<protein>
    <submittedName>
        <fullName evidence="1">Uncharacterized protein</fullName>
    </submittedName>
</protein>
<accession>A0A835LYR9</accession>
<proteinExistence type="predicted"/>
<gene>
    <name evidence="1" type="ORF">IFM89_006021</name>
</gene>